<reference evidence="7" key="2">
    <citation type="submission" date="2021-04" db="EMBL/GenBank/DDBJ databases">
        <title>Isolation and genomic analysis of the ibuprofen-degrading bacterium Sphingomonas strain MPO218.</title>
        <authorList>
            <person name="Aulestia M."/>
            <person name="Flores A."/>
            <person name="Mangas E.L."/>
            <person name="Perez-Pulido A.J."/>
            <person name="Santero E."/>
            <person name="Camacho E.M."/>
        </authorList>
    </citation>
    <scope>NUCLEOTIDE SEQUENCE</scope>
    <source>
        <strain evidence="7">MPO218</strain>
    </source>
</reference>
<dbReference type="OMA" id="FYTTLIG"/>
<evidence type="ECO:0000259" key="6">
    <source>
        <dbReference type="PROSITE" id="PS50977"/>
    </source>
</evidence>
<evidence type="ECO:0000256" key="5">
    <source>
        <dbReference type="SAM" id="MobiDB-lite"/>
    </source>
</evidence>
<sequence>MAKTAPATAPRKRGRPARKSNDVGRQALVDAARKVLTRVEPTLLTRQMVAEEAGVDPNLVRYYFGNIENLLMELVRAAHKSARAEMMARRIDSDPVERLRYRITRTFRLFHDNPYHHKLVSSMLYGDETSEAHAEWTEILTGSLEDLREILKLGEAAGLMRAVDPRYFHFLIISACEFWASNKPATGIVFKEENADFQGYADFIFDLVMEGLRPRA</sequence>
<feature type="domain" description="HTH tetR-type" evidence="6">
    <location>
        <begin position="22"/>
        <end position="82"/>
    </location>
</feature>
<keyword evidence="2 4" id="KW-0238">DNA-binding</keyword>
<evidence type="ECO:0000256" key="1">
    <source>
        <dbReference type="ARBA" id="ARBA00023015"/>
    </source>
</evidence>
<dbReference type="SUPFAM" id="SSF46689">
    <property type="entry name" value="Homeodomain-like"/>
    <property type="match status" value="1"/>
</dbReference>
<dbReference type="Gene3D" id="1.10.357.10">
    <property type="entry name" value="Tetracycline Repressor, domain 2"/>
    <property type="match status" value="1"/>
</dbReference>
<dbReference type="RefSeq" id="WP_011952519.1">
    <property type="nucleotide sequence ID" value="NZ_CP059319.1"/>
</dbReference>
<dbReference type="InterPro" id="IPR041474">
    <property type="entry name" value="NicS_C"/>
</dbReference>
<keyword evidence="1" id="KW-0805">Transcription regulation</keyword>
<evidence type="ECO:0000256" key="2">
    <source>
        <dbReference type="ARBA" id="ARBA00023125"/>
    </source>
</evidence>
<gene>
    <name evidence="7" type="ORF">HRJ34_24940</name>
</gene>
<dbReference type="Pfam" id="PF17938">
    <property type="entry name" value="TetR_C_29"/>
    <property type="match status" value="1"/>
</dbReference>
<dbReference type="SUPFAM" id="SSF48498">
    <property type="entry name" value="Tetracyclin repressor-like, C-terminal domain"/>
    <property type="match status" value="1"/>
</dbReference>
<evidence type="ECO:0000313" key="7">
    <source>
        <dbReference type="EMBL" id="QTH21526.1"/>
    </source>
</evidence>
<dbReference type="InterPro" id="IPR001647">
    <property type="entry name" value="HTH_TetR"/>
</dbReference>
<dbReference type="InterPro" id="IPR050109">
    <property type="entry name" value="HTH-type_TetR-like_transc_reg"/>
</dbReference>
<organism evidence="7 8">
    <name type="scientific">Rhizorhabdus wittichii</name>
    <dbReference type="NCBI Taxonomy" id="160791"/>
    <lineage>
        <taxon>Bacteria</taxon>
        <taxon>Pseudomonadati</taxon>
        <taxon>Pseudomonadota</taxon>
        <taxon>Alphaproteobacteria</taxon>
        <taxon>Sphingomonadales</taxon>
        <taxon>Sphingomonadaceae</taxon>
        <taxon>Rhizorhabdus</taxon>
    </lineage>
</organism>
<dbReference type="PANTHER" id="PTHR30055:SF234">
    <property type="entry name" value="HTH-TYPE TRANSCRIPTIONAL REGULATOR BETI"/>
    <property type="match status" value="1"/>
</dbReference>
<dbReference type="PROSITE" id="PS50977">
    <property type="entry name" value="HTH_TETR_2"/>
    <property type="match status" value="1"/>
</dbReference>
<reference evidence="7" key="1">
    <citation type="submission" date="2020-07" db="EMBL/GenBank/DDBJ databases">
        <authorList>
            <person name="Camacho E."/>
        </authorList>
    </citation>
    <scope>NUCLEOTIDE SEQUENCE</scope>
    <source>
        <strain evidence="7">MPO218</strain>
    </source>
</reference>
<protein>
    <submittedName>
        <fullName evidence="7">TetR/AcrR family transcriptional regulator</fullName>
    </submittedName>
</protein>
<dbReference type="PANTHER" id="PTHR30055">
    <property type="entry name" value="HTH-TYPE TRANSCRIPTIONAL REGULATOR RUTR"/>
    <property type="match status" value="1"/>
</dbReference>
<accession>A0A975HDK8</accession>
<keyword evidence="3" id="KW-0804">Transcription</keyword>
<dbReference type="EMBL" id="CP059319">
    <property type="protein sequence ID" value="QTH21526.1"/>
    <property type="molecule type" value="Genomic_DNA"/>
</dbReference>
<dbReference type="GO" id="GO:0000976">
    <property type="term" value="F:transcription cis-regulatory region binding"/>
    <property type="evidence" value="ECO:0007669"/>
    <property type="project" value="TreeGrafter"/>
</dbReference>
<proteinExistence type="predicted"/>
<name>A0A975HDK8_9SPHN</name>
<dbReference type="InterPro" id="IPR009057">
    <property type="entry name" value="Homeodomain-like_sf"/>
</dbReference>
<feature type="DNA-binding region" description="H-T-H motif" evidence="4">
    <location>
        <begin position="45"/>
        <end position="64"/>
    </location>
</feature>
<dbReference type="Proteomes" id="UP000664914">
    <property type="component" value="Chromosome"/>
</dbReference>
<evidence type="ECO:0000256" key="3">
    <source>
        <dbReference type="ARBA" id="ARBA00023163"/>
    </source>
</evidence>
<dbReference type="GO" id="GO:0003700">
    <property type="term" value="F:DNA-binding transcription factor activity"/>
    <property type="evidence" value="ECO:0007669"/>
    <property type="project" value="TreeGrafter"/>
</dbReference>
<dbReference type="AlphaFoldDB" id="A0A975HDK8"/>
<feature type="region of interest" description="Disordered" evidence="5">
    <location>
        <begin position="1"/>
        <end position="24"/>
    </location>
</feature>
<dbReference type="InterPro" id="IPR036271">
    <property type="entry name" value="Tet_transcr_reg_TetR-rel_C_sf"/>
</dbReference>
<evidence type="ECO:0000256" key="4">
    <source>
        <dbReference type="PROSITE-ProRule" id="PRU00335"/>
    </source>
</evidence>
<evidence type="ECO:0000313" key="8">
    <source>
        <dbReference type="Proteomes" id="UP000664914"/>
    </source>
</evidence>